<dbReference type="PANTHER" id="PTHR47237:SF1">
    <property type="entry name" value="SLL0310 PROTEIN"/>
    <property type="match status" value="1"/>
</dbReference>
<dbReference type="Pfam" id="PF18014">
    <property type="entry name" value="Acetyltransf_18"/>
    <property type="match status" value="1"/>
</dbReference>
<dbReference type="CDD" id="cd04301">
    <property type="entry name" value="NAT_SF"/>
    <property type="match status" value="1"/>
</dbReference>
<evidence type="ECO:0000313" key="2">
    <source>
        <dbReference type="EMBL" id="SDD35094.1"/>
    </source>
</evidence>
<dbReference type="Gene3D" id="3.40.630.90">
    <property type="match status" value="1"/>
</dbReference>
<organism evidence="2 3">
    <name type="scientific">Actinokineospora iranica</name>
    <dbReference type="NCBI Taxonomy" id="1271860"/>
    <lineage>
        <taxon>Bacteria</taxon>
        <taxon>Bacillati</taxon>
        <taxon>Actinomycetota</taxon>
        <taxon>Actinomycetes</taxon>
        <taxon>Pseudonocardiales</taxon>
        <taxon>Pseudonocardiaceae</taxon>
        <taxon>Actinokineospora</taxon>
    </lineage>
</organism>
<dbReference type="InterPro" id="IPR016181">
    <property type="entry name" value="Acyl_CoA_acyltransferase"/>
</dbReference>
<dbReference type="Pfam" id="PF00583">
    <property type="entry name" value="Acetyltransf_1"/>
    <property type="match status" value="1"/>
</dbReference>
<dbReference type="SUPFAM" id="SSF55729">
    <property type="entry name" value="Acyl-CoA N-acyltransferases (Nat)"/>
    <property type="match status" value="1"/>
</dbReference>
<dbReference type="InterPro" id="IPR041496">
    <property type="entry name" value="YitH/HolE_GNAT"/>
</dbReference>
<gene>
    <name evidence="2" type="ORF">SAMN05216174_11052</name>
</gene>
<accession>A0A1G6U1M7</accession>
<dbReference type="GO" id="GO:0016747">
    <property type="term" value="F:acyltransferase activity, transferring groups other than amino-acyl groups"/>
    <property type="evidence" value="ECO:0007669"/>
    <property type="project" value="InterPro"/>
</dbReference>
<dbReference type="RefSeq" id="WP_228771793.1">
    <property type="nucleotide sequence ID" value="NZ_FMZZ01000010.1"/>
</dbReference>
<evidence type="ECO:0000313" key="3">
    <source>
        <dbReference type="Proteomes" id="UP000199501"/>
    </source>
</evidence>
<evidence type="ECO:0000259" key="1">
    <source>
        <dbReference type="PROSITE" id="PS51186"/>
    </source>
</evidence>
<feature type="domain" description="N-acetyltransferase" evidence="1">
    <location>
        <begin position="138"/>
        <end position="275"/>
    </location>
</feature>
<dbReference type="PROSITE" id="PS51186">
    <property type="entry name" value="GNAT"/>
    <property type="match status" value="2"/>
</dbReference>
<sequence>MAFEIVTASVADMARLIEWADDEDWNPGTADPQAFHPADPGGFLFGVLDGVPVASISAVRYGADFGFIGFYLARPEVRGQGYGIQLWRAGMARLAGRNVGLDGVVDQQDNYRKSGFRKAWNNVRYQGVPSVVDVPDGVTLVDARTLPFDVLAAYDRRFFPAPRDAFLAAWLGLPGRTALAAVADGELLGLGVLRAASVAARVGPLYAASDEVAAALVTALAETVPGAPIAVDVPDVNKPSVRLMERLGLAPSFEAARMYTGADPEVDLPHIFAVTSLELG</sequence>
<keyword evidence="3" id="KW-1185">Reference proteome</keyword>
<dbReference type="Proteomes" id="UP000199501">
    <property type="component" value="Unassembled WGS sequence"/>
</dbReference>
<reference evidence="3" key="1">
    <citation type="submission" date="2016-10" db="EMBL/GenBank/DDBJ databases">
        <authorList>
            <person name="Varghese N."/>
            <person name="Submissions S."/>
        </authorList>
    </citation>
    <scope>NUCLEOTIDE SEQUENCE [LARGE SCALE GENOMIC DNA]</scope>
    <source>
        <strain evidence="3">IBRC-M 10403</strain>
    </source>
</reference>
<protein>
    <recommendedName>
        <fullName evidence="1">N-acetyltransferase domain-containing protein</fullName>
    </recommendedName>
</protein>
<feature type="domain" description="N-acetyltransferase" evidence="1">
    <location>
        <begin position="3"/>
        <end position="147"/>
    </location>
</feature>
<dbReference type="Gene3D" id="3.40.630.30">
    <property type="match status" value="1"/>
</dbReference>
<name>A0A1G6U1M7_9PSEU</name>
<dbReference type="AlphaFoldDB" id="A0A1G6U1M7"/>
<dbReference type="InterPro" id="IPR000182">
    <property type="entry name" value="GNAT_dom"/>
</dbReference>
<proteinExistence type="predicted"/>
<dbReference type="InterPro" id="IPR052729">
    <property type="entry name" value="Acyl/Acetyltrans_Enzymes"/>
</dbReference>
<dbReference type="PANTHER" id="PTHR47237">
    <property type="entry name" value="SLL0310 PROTEIN"/>
    <property type="match status" value="1"/>
</dbReference>
<dbReference type="EMBL" id="FMZZ01000010">
    <property type="protein sequence ID" value="SDD35094.1"/>
    <property type="molecule type" value="Genomic_DNA"/>
</dbReference>
<dbReference type="STRING" id="1271860.SAMN05216174_11052"/>